<dbReference type="OrthoDB" id="5398457at2"/>
<dbReference type="AlphaFoldDB" id="A0A1T5I4U6"/>
<dbReference type="InterPro" id="IPR004312">
    <property type="entry name" value="ATHILA_Orf1_C"/>
</dbReference>
<evidence type="ECO:0000313" key="4">
    <source>
        <dbReference type="Proteomes" id="UP000189966"/>
    </source>
</evidence>
<organism evidence="3 4">
    <name type="scientific">Photobacterium piscicola</name>
    <dbReference type="NCBI Taxonomy" id="1378299"/>
    <lineage>
        <taxon>Bacteria</taxon>
        <taxon>Pseudomonadati</taxon>
        <taxon>Pseudomonadota</taxon>
        <taxon>Gammaproteobacteria</taxon>
        <taxon>Vibrionales</taxon>
        <taxon>Vibrionaceae</taxon>
        <taxon>Photobacterium</taxon>
    </lineage>
</organism>
<keyword evidence="1" id="KW-0175">Coiled coil</keyword>
<gene>
    <name evidence="3" type="ORF">CZ809_03512</name>
</gene>
<feature type="domain" description="Arabidopsis retrotransposon Orf1 C-terminal" evidence="2">
    <location>
        <begin position="26"/>
        <end position="155"/>
    </location>
</feature>
<evidence type="ECO:0000256" key="1">
    <source>
        <dbReference type="SAM" id="Coils"/>
    </source>
</evidence>
<name>A0A1T5I4U6_9GAMM</name>
<evidence type="ECO:0000313" key="3">
    <source>
        <dbReference type="EMBL" id="SKC33905.1"/>
    </source>
</evidence>
<dbReference type="Pfam" id="PF03078">
    <property type="entry name" value="ATHILA"/>
    <property type="match status" value="1"/>
</dbReference>
<protein>
    <recommendedName>
        <fullName evidence="2">Arabidopsis retrotransposon Orf1 C-terminal domain-containing protein</fullName>
    </recommendedName>
</protein>
<feature type="coiled-coil region" evidence="1">
    <location>
        <begin position="118"/>
        <end position="156"/>
    </location>
</feature>
<accession>A0A1T5I4U6</accession>
<sequence>MVKSLCKYRRAEIADQFATITKIVSEPTFICASCTRVASDKNYLCKPSRLTNTVSATAATLTPMPTPTPMMTLAASTAPTSDTINVHQLPMPTAVGQSRIEMVTIVEQAEVLEQPDRLLEQTEKLKKLAKKKNKLLKKAAKAVKKFDKQLRKTKQTLGLTS</sequence>
<reference evidence="3 4" key="1">
    <citation type="submission" date="2017-02" db="EMBL/GenBank/DDBJ databases">
        <authorList>
            <person name="Peterson S.W."/>
        </authorList>
    </citation>
    <scope>NUCLEOTIDE SEQUENCE [LARGE SCALE GENOMIC DNA]</scope>
    <source>
        <strain evidence="4">type strain: NCCB 100098</strain>
    </source>
</reference>
<proteinExistence type="predicted"/>
<dbReference type="RefSeq" id="WP_080158828.1">
    <property type="nucleotide sequence ID" value="NZ_CP175534.1"/>
</dbReference>
<dbReference type="EMBL" id="FUZI01000010">
    <property type="protein sequence ID" value="SKC33905.1"/>
    <property type="molecule type" value="Genomic_DNA"/>
</dbReference>
<dbReference type="Proteomes" id="UP000189966">
    <property type="component" value="Unassembled WGS sequence"/>
</dbReference>
<evidence type="ECO:0000259" key="2">
    <source>
        <dbReference type="Pfam" id="PF03078"/>
    </source>
</evidence>